<evidence type="ECO:0000256" key="5">
    <source>
        <dbReference type="ARBA" id="ARBA00022605"/>
    </source>
</evidence>
<dbReference type="Pfam" id="PF01264">
    <property type="entry name" value="Chorismate_synt"/>
    <property type="match status" value="1"/>
</dbReference>
<evidence type="ECO:0000256" key="7">
    <source>
        <dbReference type="ARBA" id="ARBA00022643"/>
    </source>
</evidence>
<evidence type="ECO:0000256" key="9">
    <source>
        <dbReference type="ARBA" id="ARBA00022857"/>
    </source>
</evidence>
<dbReference type="InterPro" id="IPR020541">
    <property type="entry name" value="Chorismate_synthase_CS"/>
</dbReference>
<proteinExistence type="inferred from homology"/>
<dbReference type="InterPro" id="IPR000453">
    <property type="entry name" value="Chorismate_synth"/>
</dbReference>
<keyword evidence="6" id="KW-0285">Flavoprotein</keyword>
<keyword evidence="11" id="KW-0456">Lyase</keyword>
<evidence type="ECO:0000256" key="3">
    <source>
        <dbReference type="ARBA" id="ARBA00008014"/>
    </source>
</evidence>
<protein>
    <recommendedName>
        <fullName evidence="4">chorismate synthase</fullName>
        <ecNumber evidence="4">4.2.3.5</ecNumber>
    </recommendedName>
</protein>
<gene>
    <name evidence="12" type="ORF">K0U00_42315</name>
</gene>
<comment type="similarity">
    <text evidence="3">Belongs to the chorismate synthase family.</text>
</comment>
<keyword evidence="8" id="KW-0274">FAD</keyword>
<dbReference type="PROSITE" id="PS00788">
    <property type="entry name" value="CHORISMATE_SYNTHASE_2"/>
    <property type="match status" value="1"/>
</dbReference>
<keyword evidence="13" id="KW-1185">Reference proteome</keyword>
<dbReference type="InterPro" id="IPR035904">
    <property type="entry name" value="Chorismate_synth_AroC_sf"/>
</dbReference>
<dbReference type="Proteomes" id="UP001519887">
    <property type="component" value="Unassembled WGS sequence"/>
</dbReference>
<dbReference type="EC" id="4.2.3.5" evidence="4"/>
<sequence length="153" mass="16776">MAGNSFGEQFRITTFGESHGEAVGVIVDGVTPGIEIDEAFIQIQMDRRKPGQSSVTTPRKEYDAVSILSGMYEGRTTGTPLFIILFNKDMKPEAYNDIQHAFRPGHADFTYLQKYGIRDHRGSGRASGRETAGRVAAGAVARKLLEHRGVSVM</sequence>
<evidence type="ECO:0000256" key="11">
    <source>
        <dbReference type="ARBA" id="ARBA00023239"/>
    </source>
</evidence>
<keyword evidence="5" id="KW-0028">Amino-acid biosynthesis</keyword>
<dbReference type="PANTHER" id="PTHR21085">
    <property type="entry name" value="CHORISMATE SYNTHASE"/>
    <property type="match status" value="1"/>
</dbReference>
<evidence type="ECO:0000256" key="6">
    <source>
        <dbReference type="ARBA" id="ARBA00022630"/>
    </source>
</evidence>
<evidence type="ECO:0000256" key="4">
    <source>
        <dbReference type="ARBA" id="ARBA00013036"/>
    </source>
</evidence>
<organism evidence="12 13">
    <name type="scientific">Paenibacillus sepulcri</name>
    <dbReference type="NCBI Taxonomy" id="359917"/>
    <lineage>
        <taxon>Bacteria</taxon>
        <taxon>Bacillati</taxon>
        <taxon>Bacillota</taxon>
        <taxon>Bacilli</taxon>
        <taxon>Bacillales</taxon>
        <taxon>Paenibacillaceae</taxon>
        <taxon>Paenibacillus</taxon>
    </lineage>
</organism>
<accession>A0ABS7CIF9</accession>
<evidence type="ECO:0000313" key="12">
    <source>
        <dbReference type="EMBL" id="MBW7460721.1"/>
    </source>
</evidence>
<reference evidence="12 13" key="1">
    <citation type="submission" date="2021-07" db="EMBL/GenBank/DDBJ databases">
        <title>Paenibacillus radiodurans sp. nov., isolated from the southeastern edge of Tengger Desert.</title>
        <authorList>
            <person name="Zhang G."/>
        </authorList>
    </citation>
    <scope>NUCLEOTIDE SEQUENCE [LARGE SCALE GENOMIC DNA]</scope>
    <source>
        <strain evidence="12 13">CCM 7311</strain>
    </source>
</reference>
<comment type="caution">
    <text evidence="12">The sequence shown here is derived from an EMBL/GenBank/DDBJ whole genome shotgun (WGS) entry which is preliminary data.</text>
</comment>
<dbReference type="EMBL" id="JAHZIK010002415">
    <property type="protein sequence ID" value="MBW7460721.1"/>
    <property type="molecule type" value="Genomic_DNA"/>
</dbReference>
<dbReference type="SUPFAM" id="SSF103263">
    <property type="entry name" value="Chorismate synthase, AroC"/>
    <property type="match status" value="1"/>
</dbReference>
<evidence type="ECO:0000256" key="8">
    <source>
        <dbReference type="ARBA" id="ARBA00022827"/>
    </source>
</evidence>
<comment type="cofactor">
    <cofactor evidence="1">
        <name>FMNH2</name>
        <dbReference type="ChEBI" id="CHEBI:57618"/>
    </cofactor>
</comment>
<evidence type="ECO:0000256" key="1">
    <source>
        <dbReference type="ARBA" id="ARBA00001914"/>
    </source>
</evidence>
<name>A0ABS7CIF9_9BACL</name>
<evidence type="ECO:0000313" key="13">
    <source>
        <dbReference type="Proteomes" id="UP001519887"/>
    </source>
</evidence>
<evidence type="ECO:0000256" key="10">
    <source>
        <dbReference type="ARBA" id="ARBA00023141"/>
    </source>
</evidence>
<keyword evidence="7" id="KW-0288">FMN</keyword>
<dbReference type="PANTHER" id="PTHR21085:SF0">
    <property type="entry name" value="CHORISMATE SYNTHASE"/>
    <property type="match status" value="1"/>
</dbReference>
<evidence type="ECO:0000256" key="2">
    <source>
        <dbReference type="ARBA" id="ARBA00005044"/>
    </source>
</evidence>
<dbReference type="Gene3D" id="3.60.150.10">
    <property type="entry name" value="Chorismate synthase AroC"/>
    <property type="match status" value="1"/>
</dbReference>
<comment type="pathway">
    <text evidence="2">Metabolic intermediate biosynthesis; chorismate biosynthesis; chorismate from D-erythrose 4-phosphate and phosphoenolpyruvate: step 7/7.</text>
</comment>
<feature type="non-terminal residue" evidence="12">
    <location>
        <position position="153"/>
    </location>
</feature>
<keyword evidence="9" id="KW-0521">NADP</keyword>
<keyword evidence="10" id="KW-0057">Aromatic amino acid biosynthesis</keyword>